<keyword evidence="4" id="KW-1185">Reference proteome</keyword>
<dbReference type="InterPro" id="IPR040194">
    <property type="entry name" value="Cwf19-like"/>
</dbReference>
<evidence type="ECO:0000313" key="3">
    <source>
        <dbReference type="EMBL" id="KAF7144746.1"/>
    </source>
</evidence>
<dbReference type="EMBL" id="WJXA01000004">
    <property type="protein sequence ID" value="KAF7144746.1"/>
    <property type="molecule type" value="Genomic_DNA"/>
</dbReference>
<dbReference type="InterPro" id="IPR006767">
    <property type="entry name" value="Cwf19-like_C_dom-2"/>
</dbReference>
<dbReference type="GO" id="GO:0000398">
    <property type="term" value="P:mRNA splicing, via spliceosome"/>
    <property type="evidence" value="ECO:0007669"/>
    <property type="project" value="TreeGrafter"/>
</dbReference>
<accession>A0A834LP47</accession>
<evidence type="ECO:0000259" key="2">
    <source>
        <dbReference type="Pfam" id="PF04676"/>
    </source>
</evidence>
<dbReference type="PANTHER" id="PTHR12072">
    <property type="entry name" value="CWF19, CELL CYCLE CONTROL PROTEIN"/>
    <property type="match status" value="1"/>
</dbReference>
<evidence type="ECO:0000256" key="1">
    <source>
        <dbReference type="ARBA" id="ARBA00006795"/>
    </source>
</evidence>
<dbReference type="AlphaFoldDB" id="A0A834LP47"/>
<protein>
    <recommendedName>
        <fullName evidence="2">Cwf19-like protein C-terminal domain-containing protein</fullName>
    </recommendedName>
</protein>
<name>A0A834LP47_RHOSS</name>
<comment type="similarity">
    <text evidence="1">Belongs to the CWF19 family.</text>
</comment>
<dbReference type="OrthoDB" id="2113965at2759"/>
<reference evidence="3" key="1">
    <citation type="submission" date="2019-11" db="EMBL/GenBank/DDBJ databases">
        <authorList>
            <person name="Liu Y."/>
            <person name="Hou J."/>
            <person name="Li T.-Q."/>
            <person name="Guan C.-H."/>
            <person name="Wu X."/>
            <person name="Wu H.-Z."/>
            <person name="Ling F."/>
            <person name="Zhang R."/>
            <person name="Shi X.-G."/>
            <person name="Ren J.-P."/>
            <person name="Chen E.-F."/>
            <person name="Sun J.-M."/>
        </authorList>
    </citation>
    <scope>NUCLEOTIDE SEQUENCE</scope>
    <source>
        <strain evidence="3">Adult_tree_wgs_1</strain>
        <tissue evidence="3">Leaves</tissue>
    </source>
</reference>
<sequence length="121" mass="13892">MEVPRAIKAVDKAEDEWSQHNPKRLLDTRVIGLRGSVPKDFPYFHVELGLNRGIVHMIDDEQEFKANFGLHVIRGMLKLSEEGIYGRRKHDSEETQKQAVLALPEIGHLLIGRNRSSEHPF</sequence>
<dbReference type="GO" id="GO:0071014">
    <property type="term" value="C:post-mRNA release spliceosomal complex"/>
    <property type="evidence" value="ECO:0007669"/>
    <property type="project" value="TreeGrafter"/>
</dbReference>
<evidence type="ECO:0000313" key="4">
    <source>
        <dbReference type="Proteomes" id="UP000626092"/>
    </source>
</evidence>
<organism evidence="3 4">
    <name type="scientific">Rhododendron simsii</name>
    <name type="common">Sims's rhododendron</name>
    <dbReference type="NCBI Taxonomy" id="118357"/>
    <lineage>
        <taxon>Eukaryota</taxon>
        <taxon>Viridiplantae</taxon>
        <taxon>Streptophyta</taxon>
        <taxon>Embryophyta</taxon>
        <taxon>Tracheophyta</taxon>
        <taxon>Spermatophyta</taxon>
        <taxon>Magnoliopsida</taxon>
        <taxon>eudicotyledons</taxon>
        <taxon>Gunneridae</taxon>
        <taxon>Pentapetalae</taxon>
        <taxon>asterids</taxon>
        <taxon>Ericales</taxon>
        <taxon>Ericaceae</taxon>
        <taxon>Ericoideae</taxon>
        <taxon>Rhodoreae</taxon>
        <taxon>Rhododendron</taxon>
    </lineage>
</organism>
<comment type="caution">
    <text evidence="3">The sequence shown here is derived from an EMBL/GenBank/DDBJ whole genome shotgun (WGS) entry which is preliminary data.</text>
</comment>
<feature type="domain" description="Cwf19-like protein C-terminal" evidence="2">
    <location>
        <begin position="16"/>
        <end position="101"/>
    </location>
</feature>
<dbReference type="Proteomes" id="UP000626092">
    <property type="component" value="Unassembled WGS sequence"/>
</dbReference>
<proteinExistence type="inferred from homology"/>
<dbReference type="Pfam" id="PF04676">
    <property type="entry name" value="CwfJ_C_2"/>
    <property type="match status" value="1"/>
</dbReference>
<dbReference type="PANTHER" id="PTHR12072:SF5">
    <property type="entry name" value="CWF19-LIKE PROTEIN 2"/>
    <property type="match status" value="1"/>
</dbReference>
<gene>
    <name evidence="3" type="ORF">RHSIM_Rhsim04G0219300</name>
</gene>